<dbReference type="AlphaFoldDB" id="A0A1I2AYB2"/>
<evidence type="ECO:0000313" key="1">
    <source>
        <dbReference type="EMBL" id="SFE48944.1"/>
    </source>
</evidence>
<protein>
    <recommendedName>
        <fullName evidence="3">Ribosomal protein L7/L12 C-terminal domain-containing protein</fullName>
    </recommendedName>
</protein>
<dbReference type="InterPro" id="IPR014719">
    <property type="entry name" value="Ribosomal_bL12_C/ClpS-like"/>
</dbReference>
<organism evidence="1 2">
    <name type="scientific">Thermoflexibacter ruber</name>
    <dbReference type="NCBI Taxonomy" id="1003"/>
    <lineage>
        <taxon>Bacteria</taxon>
        <taxon>Pseudomonadati</taxon>
        <taxon>Bacteroidota</taxon>
        <taxon>Cytophagia</taxon>
        <taxon>Cytophagales</taxon>
        <taxon>Thermoflexibacteraceae</taxon>
        <taxon>Thermoflexibacter</taxon>
    </lineage>
</organism>
<dbReference type="EMBL" id="FONY01000002">
    <property type="protein sequence ID" value="SFE48944.1"/>
    <property type="molecule type" value="Genomic_DNA"/>
</dbReference>
<proteinExistence type="predicted"/>
<evidence type="ECO:0000313" key="2">
    <source>
        <dbReference type="Proteomes" id="UP000199513"/>
    </source>
</evidence>
<accession>A0A1I2AYB2</accession>
<keyword evidence="2" id="KW-1185">Reference proteome</keyword>
<dbReference type="OrthoDB" id="1149028at2"/>
<gene>
    <name evidence="1" type="ORF">SAMN04488541_100263</name>
</gene>
<sequence>MDKEIYDKVVSLLSKNQKIAAVKLLCDTRKYGLKEAKDMVDEIEKNLPKK</sequence>
<dbReference type="Proteomes" id="UP000199513">
    <property type="component" value="Unassembled WGS sequence"/>
</dbReference>
<dbReference type="RefSeq" id="WP_143090747.1">
    <property type="nucleotide sequence ID" value="NZ_FONY01000002.1"/>
</dbReference>
<name>A0A1I2AYB2_9BACT</name>
<evidence type="ECO:0008006" key="3">
    <source>
        <dbReference type="Google" id="ProtNLM"/>
    </source>
</evidence>
<dbReference type="Gene3D" id="3.30.1390.10">
    <property type="match status" value="1"/>
</dbReference>
<reference evidence="2" key="1">
    <citation type="submission" date="2016-10" db="EMBL/GenBank/DDBJ databases">
        <authorList>
            <person name="Varghese N."/>
            <person name="Submissions S."/>
        </authorList>
    </citation>
    <scope>NUCLEOTIDE SEQUENCE [LARGE SCALE GENOMIC DNA]</scope>
    <source>
        <strain>GEY</strain>
        <strain evidence="2">DSM 9560</strain>
    </source>
</reference>